<dbReference type="PANTHER" id="PTHR23199:SF12">
    <property type="entry name" value="NEUROTROPHIN 1-RELATED"/>
    <property type="match status" value="1"/>
</dbReference>
<keyword evidence="3" id="KW-0325">Glycoprotein</keyword>
<dbReference type="PANTHER" id="PTHR23199">
    <property type="entry name" value="NEUROTROPHIN 1-RELATED"/>
    <property type="match status" value="1"/>
</dbReference>
<keyword evidence="1" id="KW-0732">Signal</keyword>
<dbReference type="InterPro" id="IPR029034">
    <property type="entry name" value="Cystine-knot_cytokine"/>
</dbReference>
<evidence type="ECO:0000256" key="2">
    <source>
        <dbReference type="ARBA" id="ARBA00023157"/>
    </source>
</evidence>
<dbReference type="InterPro" id="IPR052444">
    <property type="entry name" value="Spz/Toll_ligand-like"/>
</dbReference>
<protein>
    <recommendedName>
        <fullName evidence="4">Spaetzle domain-containing protein</fullName>
    </recommendedName>
</protein>
<dbReference type="SUPFAM" id="SSF57501">
    <property type="entry name" value="Cystine-knot cytokines"/>
    <property type="match status" value="1"/>
</dbReference>
<name>A0A9P0B0J6_BRAAE</name>
<dbReference type="InterPro" id="IPR032104">
    <property type="entry name" value="Spaetzle"/>
</dbReference>
<keyword evidence="6" id="KW-1185">Reference proteome</keyword>
<dbReference type="Proteomes" id="UP001154078">
    <property type="component" value="Chromosome 3"/>
</dbReference>
<proteinExistence type="predicted"/>
<evidence type="ECO:0000259" key="4">
    <source>
        <dbReference type="Pfam" id="PF16077"/>
    </source>
</evidence>
<evidence type="ECO:0000313" key="5">
    <source>
        <dbReference type="EMBL" id="CAH0552733.1"/>
    </source>
</evidence>
<keyword evidence="2" id="KW-1015">Disulfide bond</keyword>
<dbReference type="GO" id="GO:0008083">
    <property type="term" value="F:growth factor activity"/>
    <property type="evidence" value="ECO:0007669"/>
    <property type="project" value="TreeGrafter"/>
</dbReference>
<dbReference type="GO" id="GO:0045087">
    <property type="term" value="P:innate immune response"/>
    <property type="evidence" value="ECO:0007669"/>
    <property type="project" value="TreeGrafter"/>
</dbReference>
<dbReference type="FunFam" id="2.10.90.10:FF:000056">
    <property type="entry name" value="Protein spaetzle"/>
    <property type="match status" value="1"/>
</dbReference>
<dbReference type="GO" id="GO:0021556">
    <property type="term" value="P:central nervous system formation"/>
    <property type="evidence" value="ECO:0007669"/>
    <property type="project" value="TreeGrafter"/>
</dbReference>
<dbReference type="EMBL" id="OV121134">
    <property type="protein sequence ID" value="CAH0552733.1"/>
    <property type="molecule type" value="Genomic_DNA"/>
</dbReference>
<dbReference type="OrthoDB" id="6359065at2759"/>
<dbReference type="GO" id="GO:0005121">
    <property type="term" value="F:Toll binding"/>
    <property type="evidence" value="ECO:0007669"/>
    <property type="project" value="TreeGrafter"/>
</dbReference>
<dbReference type="AlphaFoldDB" id="A0A9P0B0J6"/>
<sequence length="233" mass="26994">MKIYVIMGLYTIALLVMILTRLNGSHSRSQSHHFSQFRNTTRLRNVTNTANSKYKSEHQETYMGMAFPDPTMQSRRYKKTESCPEGLCEYTDDYPMDIIENFLESTPKLKEYFNGLVNNLPDINNRDPFAEEETLCSVTKKTVFPKKALNLNKEEKTIINQGPYKQGIEYDLCGTDGGTCKYTENFPENMQATCKQKYNVRRLMVYNGNDTNRVFDDFRVPSCCVCMIKTTVH</sequence>
<evidence type="ECO:0000313" key="6">
    <source>
        <dbReference type="Proteomes" id="UP001154078"/>
    </source>
</evidence>
<dbReference type="Gene3D" id="2.10.90.10">
    <property type="entry name" value="Cystine-knot cytokines"/>
    <property type="match status" value="1"/>
</dbReference>
<organism evidence="5 6">
    <name type="scientific">Brassicogethes aeneus</name>
    <name type="common">Rape pollen beetle</name>
    <name type="synonym">Meligethes aeneus</name>
    <dbReference type="NCBI Taxonomy" id="1431903"/>
    <lineage>
        <taxon>Eukaryota</taxon>
        <taxon>Metazoa</taxon>
        <taxon>Ecdysozoa</taxon>
        <taxon>Arthropoda</taxon>
        <taxon>Hexapoda</taxon>
        <taxon>Insecta</taxon>
        <taxon>Pterygota</taxon>
        <taxon>Neoptera</taxon>
        <taxon>Endopterygota</taxon>
        <taxon>Coleoptera</taxon>
        <taxon>Polyphaga</taxon>
        <taxon>Cucujiformia</taxon>
        <taxon>Nitidulidae</taxon>
        <taxon>Meligethinae</taxon>
        <taxon>Brassicogethes</taxon>
    </lineage>
</organism>
<feature type="domain" description="Spaetzle" evidence="4">
    <location>
        <begin position="134"/>
        <end position="228"/>
    </location>
</feature>
<evidence type="ECO:0000256" key="1">
    <source>
        <dbReference type="ARBA" id="ARBA00022729"/>
    </source>
</evidence>
<dbReference type="GO" id="GO:0005615">
    <property type="term" value="C:extracellular space"/>
    <property type="evidence" value="ECO:0007669"/>
    <property type="project" value="UniProtKB-ARBA"/>
</dbReference>
<reference evidence="5" key="1">
    <citation type="submission" date="2021-12" db="EMBL/GenBank/DDBJ databases">
        <authorList>
            <person name="King R."/>
        </authorList>
    </citation>
    <scope>NUCLEOTIDE SEQUENCE</scope>
</reference>
<gene>
    <name evidence="5" type="ORF">MELIAE_LOCUS4894</name>
</gene>
<accession>A0A9P0B0J6</accession>
<dbReference type="Pfam" id="PF16077">
    <property type="entry name" value="Spaetzle"/>
    <property type="match status" value="1"/>
</dbReference>
<evidence type="ECO:0000256" key="3">
    <source>
        <dbReference type="ARBA" id="ARBA00023180"/>
    </source>
</evidence>